<dbReference type="InterPro" id="IPR011059">
    <property type="entry name" value="Metal-dep_hydrolase_composite"/>
</dbReference>
<organism evidence="2 3">
    <name type="scientific">Aminivibrio pyruvatiphilus</name>
    <dbReference type="NCBI Taxonomy" id="1005740"/>
    <lineage>
        <taxon>Bacteria</taxon>
        <taxon>Thermotogati</taxon>
        <taxon>Synergistota</taxon>
        <taxon>Synergistia</taxon>
        <taxon>Synergistales</taxon>
        <taxon>Aminobacteriaceae</taxon>
        <taxon>Aminivibrio</taxon>
    </lineage>
</organism>
<dbReference type="InterPro" id="IPR013108">
    <property type="entry name" value="Amidohydro_3"/>
</dbReference>
<dbReference type="InterPro" id="IPR023100">
    <property type="entry name" value="D-aminoacylase_insert_dom_sf"/>
</dbReference>
<dbReference type="Proteomes" id="UP000295066">
    <property type="component" value="Unassembled WGS sequence"/>
</dbReference>
<keyword evidence="3" id="KW-1185">Reference proteome</keyword>
<evidence type="ECO:0000313" key="3">
    <source>
        <dbReference type="Proteomes" id="UP000295066"/>
    </source>
</evidence>
<dbReference type="PANTHER" id="PTHR11647">
    <property type="entry name" value="HYDRANTOINASE/DIHYDROPYRIMIDINASE FAMILY MEMBER"/>
    <property type="match status" value="1"/>
</dbReference>
<dbReference type="EMBL" id="SORI01000005">
    <property type="protein sequence ID" value="TDY61724.1"/>
    <property type="molecule type" value="Genomic_DNA"/>
</dbReference>
<dbReference type="CDD" id="cd01297">
    <property type="entry name" value="D-aminoacylase"/>
    <property type="match status" value="1"/>
</dbReference>
<sequence>MFDIKIINGTVIDGLGGKGLRTDIGISGDTITAIGDLSAAGAAEIIDASGKVVSPGFIDMHTHSDVSVVYDRKVSSKIHDGVTTEVVGNCGIGVAPVREDRKDLLIAYLGTRLVGSIPVKLELPWNTMDEYLGHIENMPPAANIAPLLAHGPVRINEMGFSKDHPTASQMENMKKEIARGMEAGCVGFSSGLVYMPGEYSTGPELAELCTAVAPYGGFYVTHVRTESRGVFEAIDEAIEIASKGGVPLHVSHLKLAGIDVSGNAEQLLTRLDTVRTAGLDVTFDVYPYDTGCTSLGACISPWAFEGGVEKLVERLKDQAVRDRIKNDILNGIEGWQNFAHASGGWQNITIATVFSREGEKFLGKTIEEAAAMENKDPFTFIFDFIIQQQSRVQILVRMMTEEDIEKIISHPMSMIGSDGMSLSTEGILGMGKPHPRAFGTRARVLSRYVREKKLLSLEDAVKKMTSMPASRLRLDRRGILKEGYFADVTVFDSAVVEDMATYQDPKQYSKGFDTVIVNGKTALRDGKETAVFSGRVLRARR</sequence>
<dbReference type="GO" id="GO:0016811">
    <property type="term" value="F:hydrolase activity, acting on carbon-nitrogen (but not peptide) bonds, in linear amides"/>
    <property type="evidence" value="ECO:0007669"/>
    <property type="project" value="InterPro"/>
</dbReference>
<accession>A0A4R8M908</accession>
<reference evidence="2 3" key="1">
    <citation type="submission" date="2019-03" db="EMBL/GenBank/DDBJ databases">
        <title>Genomic Encyclopedia of Type Strains, Phase IV (KMG-IV): sequencing the most valuable type-strain genomes for metagenomic binning, comparative biology and taxonomic classification.</title>
        <authorList>
            <person name="Goeker M."/>
        </authorList>
    </citation>
    <scope>NUCLEOTIDE SEQUENCE [LARGE SCALE GENOMIC DNA]</scope>
    <source>
        <strain evidence="2 3">DSM 25964</strain>
    </source>
</reference>
<dbReference type="SUPFAM" id="SSF51556">
    <property type="entry name" value="Metallo-dependent hydrolases"/>
    <property type="match status" value="1"/>
</dbReference>
<proteinExistence type="predicted"/>
<feature type="domain" description="Amidohydrolase 3" evidence="1">
    <location>
        <begin position="44"/>
        <end position="521"/>
    </location>
</feature>
<dbReference type="RefSeq" id="WP_133957168.1">
    <property type="nucleotide sequence ID" value="NZ_SORI01000005.1"/>
</dbReference>
<dbReference type="Pfam" id="PF07969">
    <property type="entry name" value="Amidohydro_3"/>
    <property type="match status" value="1"/>
</dbReference>
<dbReference type="GO" id="GO:0005829">
    <property type="term" value="C:cytosol"/>
    <property type="evidence" value="ECO:0007669"/>
    <property type="project" value="TreeGrafter"/>
</dbReference>
<dbReference type="PANTHER" id="PTHR11647:SF1">
    <property type="entry name" value="COLLAPSIN RESPONSE MEDIATOR PROTEIN"/>
    <property type="match status" value="1"/>
</dbReference>
<comment type="caution">
    <text evidence="2">The sequence shown here is derived from an EMBL/GenBank/DDBJ whole genome shotgun (WGS) entry which is preliminary data.</text>
</comment>
<dbReference type="Gene3D" id="3.20.20.140">
    <property type="entry name" value="Metal-dependent hydrolases"/>
    <property type="match status" value="1"/>
</dbReference>
<evidence type="ECO:0000313" key="2">
    <source>
        <dbReference type="EMBL" id="TDY61724.1"/>
    </source>
</evidence>
<gene>
    <name evidence="2" type="ORF">C8D99_105137</name>
</gene>
<dbReference type="InterPro" id="IPR032466">
    <property type="entry name" value="Metal_Hydrolase"/>
</dbReference>
<name>A0A4R8M908_9BACT</name>
<dbReference type="Gene3D" id="3.30.1490.130">
    <property type="entry name" value="D-aminoacylase. Domain 3"/>
    <property type="match status" value="1"/>
</dbReference>
<dbReference type="Gene3D" id="2.30.40.10">
    <property type="entry name" value="Urease, subunit C, domain 1"/>
    <property type="match status" value="1"/>
</dbReference>
<dbReference type="SUPFAM" id="SSF51338">
    <property type="entry name" value="Composite domain of metallo-dependent hydrolases"/>
    <property type="match status" value="2"/>
</dbReference>
<dbReference type="AlphaFoldDB" id="A0A4R8M908"/>
<dbReference type="GO" id="GO:0016812">
    <property type="term" value="F:hydrolase activity, acting on carbon-nitrogen (but not peptide) bonds, in cyclic amides"/>
    <property type="evidence" value="ECO:0007669"/>
    <property type="project" value="TreeGrafter"/>
</dbReference>
<protein>
    <submittedName>
        <fullName evidence="2">N-acyl-D-amino-acid deacylase</fullName>
    </submittedName>
</protein>
<dbReference type="InterPro" id="IPR050378">
    <property type="entry name" value="Metallo-dep_Hydrolases_sf"/>
</dbReference>
<dbReference type="OrthoDB" id="9775607at2"/>
<evidence type="ECO:0000259" key="1">
    <source>
        <dbReference type="Pfam" id="PF07969"/>
    </source>
</evidence>